<name>A0A397SVJ4_9GLOM</name>
<dbReference type="EMBL" id="QKYT01000347">
    <property type="protein sequence ID" value="RIA86754.1"/>
    <property type="molecule type" value="Genomic_DNA"/>
</dbReference>
<gene>
    <name evidence="1" type="ORF">C1645_828829</name>
</gene>
<sequence>MFHDRQFDTSANDITIVTPQIEYLVSLFPFTTVKKGSKPSNSPNSDVNKDESLDNVKKNVALSSLLQNENGPQLPPWLLPENTVNILPQKSYSPSIPEIKPPQVTQQPSNVFSLKSLVFKSPTRDNLLIQIDKPSVNTLAKKIFNVNNNDDIMNAYDTNLDKESKNTILMDKSLSLSAKVFDSFHNVNKKVEEKDSYIENSLGIAEENSIGMKKRSESSY</sequence>
<organism evidence="1 2">
    <name type="scientific">Glomus cerebriforme</name>
    <dbReference type="NCBI Taxonomy" id="658196"/>
    <lineage>
        <taxon>Eukaryota</taxon>
        <taxon>Fungi</taxon>
        <taxon>Fungi incertae sedis</taxon>
        <taxon>Mucoromycota</taxon>
        <taxon>Glomeromycotina</taxon>
        <taxon>Glomeromycetes</taxon>
        <taxon>Glomerales</taxon>
        <taxon>Glomeraceae</taxon>
        <taxon>Glomus</taxon>
    </lineage>
</organism>
<keyword evidence="2" id="KW-1185">Reference proteome</keyword>
<reference evidence="1 2" key="1">
    <citation type="submission" date="2018-06" db="EMBL/GenBank/DDBJ databases">
        <title>Comparative genomics reveals the genomic features of Rhizophagus irregularis, R. cerebriforme, R. diaphanum and Gigaspora rosea, and their symbiotic lifestyle signature.</title>
        <authorList>
            <person name="Morin E."/>
            <person name="San Clemente H."/>
            <person name="Chen E.C.H."/>
            <person name="De La Providencia I."/>
            <person name="Hainaut M."/>
            <person name="Kuo A."/>
            <person name="Kohler A."/>
            <person name="Murat C."/>
            <person name="Tang N."/>
            <person name="Roy S."/>
            <person name="Loubradou J."/>
            <person name="Henrissat B."/>
            <person name="Grigoriev I.V."/>
            <person name="Corradi N."/>
            <person name="Roux C."/>
            <person name="Martin F.M."/>
        </authorList>
    </citation>
    <scope>NUCLEOTIDE SEQUENCE [LARGE SCALE GENOMIC DNA]</scope>
    <source>
        <strain evidence="1 2">DAOM 227022</strain>
    </source>
</reference>
<proteinExistence type="predicted"/>
<evidence type="ECO:0000313" key="2">
    <source>
        <dbReference type="Proteomes" id="UP000265703"/>
    </source>
</evidence>
<accession>A0A397SVJ4</accession>
<dbReference type="Proteomes" id="UP000265703">
    <property type="component" value="Unassembled WGS sequence"/>
</dbReference>
<evidence type="ECO:0000313" key="1">
    <source>
        <dbReference type="EMBL" id="RIA86754.1"/>
    </source>
</evidence>
<protein>
    <submittedName>
        <fullName evidence="1">Uncharacterized protein</fullName>
    </submittedName>
</protein>
<dbReference type="AlphaFoldDB" id="A0A397SVJ4"/>
<comment type="caution">
    <text evidence="1">The sequence shown here is derived from an EMBL/GenBank/DDBJ whole genome shotgun (WGS) entry which is preliminary data.</text>
</comment>